<dbReference type="Proteomes" id="UP000236333">
    <property type="component" value="Unassembled WGS sequence"/>
</dbReference>
<evidence type="ECO:0000313" key="2">
    <source>
        <dbReference type="EMBL" id="PNH10927.1"/>
    </source>
</evidence>
<accession>A0A2J8AEH8</accession>
<dbReference type="OrthoDB" id="555654at2759"/>
<evidence type="ECO:0000313" key="3">
    <source>
        <dbReference type="Proteomes" id="UP000236333"/>
    </source>
</evidence>
<dbReference type="AlphaFoldDB" id="A0A2J8AEH8"/>
<proteinExistence type="predicted"/>
<reference evidence="2 3" key="1">
    <citation type="journal article" date="2017" name="Mol. Biol. Evol.">
        <title>The 4-celled Tetrabaena socialis nuclear genome reveals the essential components for genetic control of cell number at the origin of multicellularity in the volvocine lineage.</title>
        <authorList>
            <person name="Featherston J."/>
            <person name="Arakaki Y."/>
            <person name="Hanschen E.R."/>
            <person name="Ferris P.J."/>
            <person name="Michod R.E."/>
            <person name="Olson B.J.S.C."/>
            <person name="Nozaki H."/>
            <person name="Durand P.M."/>
        </authorList>
    </citation>
    <scope>NUCLEOTIDE SEQUENCE [LARGE SCALE GENOMIC DNA]</scope>
    <source>
        <strain evidence="2 3">NIES-571</strain>
    </source>
</reference>
<evidence type="ECO:0000256" key="1">
    <source>
        <dbReference type="SAM" id="MobiDB-lite"/>
    </source>
</evidence>
<comment type="caution">
    <text evidence="2">The sequence shown here is derived from an EMBL/GenBank/DDBJ whole genome shotgun (WGS) entry which is preliminary data.</text>
</comment>
<protein>
    <submittedName>
        <fullName evidence="2">Uncharacterized protein</fullName>
    </submittedName>
</protein>
<keyword evidence="3" id="KW-1185">Reference proteome</keyword>
<name>A0A2J8AEH8_9CHLO</name>
<organism evidence="2 3">
    <name type="scientific">Tetrabaena socialis</name>
    <dbReference type="NCBI Taxonomy" id="47790"/>
    <lineage>
        <taxon>Eukaryota</taxon>
        <taxon>Viridiplantae</taxon>
        <taxon>Chlorophyta</taxon>
        <taxon>core chlorophytes</taxon>
        <taxon>Chlorophyceae</taxon>
        <taxon>CS clade</taxon>
        <taxon>Chlamydomonadales</taxon>
        <taxon>Tetrabaenaceae</taxon>
        <taxon>Tetrabaena</taxon>
    </lineage>
</organism>
<dbReference type="EMBL" id="PGGS01000043">
    <property type="protein sequence ID" value="PNH10927.1"/>
    <property type="molecule type" value="Genomic_DNA"/>
</dbReference>
<feature type="compositionally biased region" description="Low complexity" evidence="1">
    <location>
        <begin position="211"/>
        <end position="225"/>
    </location>
</feature>
<gene>
    <name evidence="2" type="ORF">TSOC_002305</name>
</gene>
<sequence length="225" mass="24050">MAAMAAAAGLASLAAVGQGRVKLTVSRINGRLGLGGEGEHKGYTSPDEVFADVDYMLALRKRQRAKDARVVSGFKPGDRVQLLEGKGLFDKEKATYSQQIYTVTWQEGFRFAVEGKRRLYRPSEMLLVREVTDRVAGGAWWGEATGRGRVGAAPGAAQGSSPLVRRVARALAATQQQATRAIEEPPATPAPAKKPAGKRGGNRKGKREQPGLTQLGTLVQTLSPQ</sequence>
<feature type="region of interest" description="Disordered" evidence="1">
    <location>
        <begin position="174"/>
        <end position="225"/>
    </location>
</feature>
<feature type="compositionally biased region" description="Basic residues" evidence="1">
    <location>
        <begin position="195"/>
        <end position="206"/>
    </location>
</feature>